<sequence>MPMDSTATLADGAPPDEPPSETAHPRPFKLLLLISLVALAAAAAATYTVESILFSGPLLAGLGLFSLLCRRRQSNLWVVLLSAATPAVTVAIAASIAVFRIGSHEANPGVCSFLWLYALLHGVVVLGVLPRVACTQQGGAPLPAWPRFSMRALLMITTAVCLTLAAARHLRISDEYSAFAGYALVIAIATAFALTRSLRRLNGATRQGSEEGC</sequence>
<feature type="transmembrane region" description="Helical" evidence="2">
    <location>
        <begin position="152"/>
        <end position="170"/>
    </location>
</feature>
<keyword evidence="4" id="KW-1185">Reference proteome</keyword>
<reference evidence="3 4" key="1">
    <citation type="submission" date="2019-02" db="EMBL/GenBank/DDBJ databases">
        <title>Deep-cultivation of Planctomycetes and their phenomic and genomic characterization uncovers novel biology.</title>
        <authorList>
            <person name="Wiegand S."/>
            <person name="Jogler M."/>
            <person name="Boedeker C."/>
            <person name="Pinto D."/>
            <person name="Vollmers J."/>
            <person name="Rivas-Marin E."/>
            <person name="Kohn T."/>
            <person name="Peeters S.H."/>
            <person name="Heuer A."/>
            <person name="Rast P."/>
            <person name="Oberbeckmann S."/>
            <person name="Bunk B."/>
            <person name="Jeske O."/>
            <person name="Meyerdierks A."/>
            <person name="Storesund J.E."/>
            <person name="Kallscheuer N."/>
            <person name="Luecker S."/>
            <person name="Lage O.M."/>
            <person name="Pohl T."/>
            <person name="Merkel B.J."/>
            <person name="Hornburger P."/>
            <person name="Mueller R.-W."/>
            <person name="Bruemmer F."/>
            <person name="Labrenz M."/>
            <person name="Spormann A.M."/>
            <person name="Op den Camp H."/>
            <person name="Overmann J."/>
            <person name="Amann R."/>
            <person name="Jetten M.S.M."/>
            <person name="Mascher T."/>
            <person name="Medema M.H."/>
            <person name="Devos D.P."/>
            <person name="Kaster A.-K."/>
            <person name="Ovreas L."/>
            <person name="Rohde M."/>
            <person name="Galperin M.Y."/>
            <person name="Jogler C."/>
        </authorList>
    </citation>
    <scope>NUCLEOTIDE SEQUENCE [LARGE SCALE GENOMIC DNA]</scope>
    <source>
        <strain evidence="3 4">Pla175</strain>
    </source>
</reference>
<keyword evidence="2" id="KW-0472">Membrane</keyword>
<feature type="transmembrane region" description="Helical" evidence="2">
    <location>
        <begin position="52"/>
        <end position="69"/>
    </location>
</feature>
<dbReference type="Proteomes" id="UP000317429">
    <property type="component" value="Chromosome"/>
</dbReference>
<dbReference type="RefSeq" id="WP_145280374.1">
    <property type="nucleotide sequence ID" value="NZ_CP036291.1"/>
</dbReference>
<evidence type="ECO:0000256" key="1">
    <source>
        <dbReference type="SAM" id="MobiDB-lite"/>
    </source>
</evidence>
<proteinExistence type="predicted"/>
<feature type="transmembrane region" description="Helical" evidence="2">
    <location>
        <begin position="176"/>
        <end position="194"/>
    </location>
</feature>
<dbReference type="AlphaFoldDB" id="A0A518D5Q8"/>
<accession>A0A518D5Q8</accession>
<dbReference type="KEGG" id="pnd:Pla175_01650"/>
<dbReference type="EMBL" id="CP036291">
    <property type="protein sequence ID" value="QDU86812.1"/>
    <property type="molecule type" value="Genomic_DNA"/>
</dbReference>
<name>A0A518D5Q8_9BACT</name>
<feature type="region of interest" description="Disordered" evidence="1">
    <location>
        <begin position="1"/>
        <end position="23"/>
    </location>
</feature>
<feature type="transmembrane region" description="Helical" evidence="2">
    <location>
        <begin position="28"/>
        <end position="46"/>
    </location>
</feature>
<gene>
    <name evidence="3" type="ORF">Pla175_01650</name>
</gene>
<protein>
    <submittedName>
        <fullName evidence="3">Uncharacterized protein</fullName>
    </submittedName>
</protein>
<evidence type="ECO:0000256" key="2">
    <source>
        <dbReference type="SAM" id="Phobius"/>
    </source>
</evidence>
<organism evidence="3 4">
    <name type="scientific">Pirellulimonas nuda</name>
    <dbReference type="NCBI Taxonomy" id="2528009"/>
    <lineage>
        <taxon>Bacteria</taxon>
        <taxon>Pseudomonadati</taxon>
        <taxon>Planctomycetota</taxon>
        <taxon>Planctomycetia</taxon>
        <taxon>Pirellulales</taxon>
        <taxon>Lacipirellulaceae</taxon>
        <taxon>Pirellulimonas</taxon>
    </lineage>
</organism>
<keyword evidence="2" id="KW-1133">Transmembrane helix</keyword>
<feature type="transmembrane region" description="Helical" evidence="2">
    <location>
        <begin position="113"/>
        <end position="132"/>
    </location>
</feature>
<feature type="transmembrane region" description="Helical" evidence="2">
    <location>
        <begin position="76"/>
        <end position="101"/>
    </location>
</feature>
<evidence type="ECO:0000313" key="4">
    <source>
        <dbReference type="Proteomes" id="UP000317429"/>
    </source>
</evidence>
<evidence type="ECO:0000313" key="3">
    <source>
        <dbReference type="EMBL" id="QDU86812.1"/>
    </source>
</evidence>
<keyword evidence="2" id="KW-0812">Transmembrane</keyword>